<dbReference type="PROSITE" id="PS50125">
    <property type="entry name" value="GUANYLATE_CYCLASE_2"/>
    <property type="match status" value="1"/>
</dbReference>
<feature type="domain" description="Rhodanese" evidence="4">
    <location>
        <begin position="187"/>
        <end position="217"/>
    </location>
</feature>
<evidence type="ECO:0000259" key="3">
    <source>
        <dbReference type="PROSITE" id="PS50125"/>
    </source>
</evidence>
<dbReference type="RefSeq" id="WP_190879454.1">
    <property type="nucleotide sequence ID" value="NZ_CP159837.1"/>
</dbReference>
<dbReference type="InterPro" id="IPR001054">
    <property type="entry name" value="A/G_cyclase"/>
</dbReference>
<name>A0AAU8JEQ8_9CYAN</name>
<dbReference type="Gene3D" id="3.30.70.1230">
    <property type="entry name" value="Nucleotide cyclase"/>
    <property type="match status" value="1"/>
</dbReference>
<proteinExistence type="inferred from homology"/>
<comment type="similarity">
    <text evidence="1">Belongs to the adenylyl cyclase class-3 family.</text>
</comment>
<keyword evidence="2" id="KW-1133">Transmembrane helix</keyword>
<dbReference type="Pfam" id="PF05226">
    <property type="entry name" value="CHASE2"/>
    <property type="match status" value="1"/>
</dbReference>
<keyword evidence="2" id="KW-0812">Transmembrane</keyword>
<feature type="transmembrane region" description="Helical" evidence="2">
    <location>
        <begin position="12"/>
        <end position="31"/>
    </location>
</feature>
<organism evidence="5">
    <name type="scientific">Planktothricoides raciborskii GIHE-MW2</name>
    <dbReference type="NCBI Taxonomy" id="2792601"/>
    <lineage>
        <taxon>Bacteria</taxon>
        <taxon>Bacillati</taxon>
        <taxon>Cyanobacteriota</taxon>
        <taxon>Cyanophyceae</taxon>
        <taxon>Oscillatoriophycideae</taxon>
        <taxon>Oscillatoriales</taxon>
        <taxon>Oscillatoriaceae</taxon>
        <taxon>Planktothricoides</taxon>
    </lineage>
</organism>
<dbReference type="Pfam" id="PF00211">
    <property type="entry name" value="Guanylate_cyc"/>
    <property type="match status" value="1"/>
</dbReference>
<dbReference type="SMART" id="SM00044">
    <property type="entry name" value="CYCc"/>
    <property type="match status" value="1"/>
</dbReference>
<evidence type="ECO:0000259" key="4">
    <source>
        <dbReference type="PROSITE" id="PS50206"/>
    </source>
</evidence>
<dbReference type="EMBL" id="CP159837">
    <property type="protein sequence ID" value="XCM36660.1"/>
    <property type="molecule type" value="Genomic_DNA"/>
</dbReference>
<dbReference type="SMART" id="SM01080">
    <property type="entry name" value="CHASE2"/>
    <property type="match status" value="1"/>
</dbReference>
<keyword evidence="2" id="KW-0472">Membrane</keyword>
<dbReference type="SUPFAM" id="SSF55073">
    <property type="entry name" value="Nucleotide cyclase"/>
    <property type="match status" value="1"/>
</dbReference>
<evidence type="ECO:0000256" key="2">
    <source>
        <dbReference type="SAM" id="Phobius"/>
    </source>
</evidence>
<protein>
    <submittedName>
        <fullName evidence="5">Adenylate/guanylate cyclase domain-containing protein</fullName>
    </submittedName>
</protein>
<dbReference type="PROSITE" id="PS50206">
    <property type="entry name" value="RHODANESE_3"/>
    <property type="match status" value="1"/>
</dbReference>
<accession>A0AAU8JEQ8</accession>
<dbReference type="GO" id="GO:0035556">
    <property type="term" value="P:intracellular signal transduction"/>
    <property type="evidence" value="ECO:0007669"/>
    <property type="project" value="InterPro"/>
</dbReference>
<evidence type="ECO:0000256" key="1">
    <source>
        <dbReference type="ARBA" id="ARBA00005381"/>
    </source>
</evidence>
<reference evidence="5" key="1">
    <citation type="submission" date="2024-07" db="EMBL/GenBank/DDBJ databases">
        <authorList>
            <person name="Kim Y.J."/>
            <person name="Jeong J.Y."/>
        </authorList>
    </citation>
    <scope>NUCLEOTIDE SEQUENCE</scope>
    <source>
        <strain evidence="5">GIHE-MW2</strain>
    </source>
</reference>
<dbReference type="InterPro" id="IPR029787">
    <property type="entry name" value="Nucleotide_cyclase"/>
</dbReference>
<feature type="transmembrane region" description="Helical" evidence="2">
    <location>
        <begin position="335"/>
        <end position="354"/>
    </location>
</feature>
<gene>
    <name evidence="5" type="ORF">ABWT76_005433</name>
</gene>
<sequence length="746" mass="83648">MWAKLKQRIWEWRGVWIAAPCLTILLLGLRWTGGLQMLEWALLDRYFRLRPPESPDDRIVLVTINESDLRNVGQWPVPDRVLAELLAKIKVQQPRAIGLDIYRDLPVEPGHQELVEIYKSTPNLIGIKKVVGDENAFGVNPPPELAELEQVSANDFVEDADGKIRRAFFYLSDRQGNPTYSLGFTLAWLYLEAAGIPVSLTDESWIKFGDVVFPPFESNDGGYIRADASGYQILLNFRGPSCLRNKNHCPYQFVSMTDVLENKVADDLMRDRIVLIGSTAESLNDFFFTPYSSGMISTPEPTAGVEIHANVASQILETVLSDRPLVKTWPEPLEWVWIFAWSALGSTLTWKWRYSSGTNHISWLSSGSLLLSICTLFGVTYFSFLNGWWIPVVLPLLGLLGSAIAIQGYIARTAGQIRKTFGRYLNDAVIANLLESPQGFKLGGENRTVTLLLSDLRGFTALAKPLPPEKVVNLLNIYLERMCQIIEQYNGTIDKFMGDAILVIFGAPTSREDDPERAVACAIAMQIAMKEINQKLSQLNLPVIEMGIGIHTGEVIVGNIGSQKHAEYTAIGSEVNLVSRIESYTIGGQILISDSTMQSIKNPLRIDDKKIVNPKGFNQEITIYEVGGIGGRYMQFMPKMEAELFPVRPEIALTYSLIDGKHINSTQYRATLVKLSKEIAEIKAERLIEPLSNLKINLDIELTNDEEPGDIYAKVLKKCSTYDYFFLIRFTSMPSEIAVQLAKYCK</sequence>
<evidence type="ECO:0000313" key="5">
    <source>
        <dbReference type="EMBL" id="XCM36660.1"/>
    </source>
</evidence>
<dbReference type="InterPro" id="IPR050697">
    <property type="entry name" value="Adenylyl/Guanylyl_Cyclase_3/4"/>
</dbReference>
<dbReference type="PANTHER" id="PTHR43081">
    <property type="entry name" value="ADENYLATE CYCLASE, TERMINAL-DIFFERENTIATION SPECIFIC-RELATED"/>
    <property type="match status" value="1"/>
</dbReference>
<dbReference type="AlphaFoldDB" id="A0AAU8JEQ8"/>
<dbReference type="GO" id="GO:0004016">
    <property type="term" value="F:adenylate cyclase activity"/>
    <property type="evidence" value="ECO:0007669"/>
    <property type="project" value="UniProtKB-ARBA"/>
</dbReference>
<feature type="domain" description="Guanylate cyclase" evidence="3">
    <location>
        <begin position="450"/>
        <end position="582"/>
    </location>
</feature>
<dbReference type="GO" id="GO:0006171">
    <property type="term" value="P:cAMP biosynthetic process"/>
    <property type="evidence" value="ECO:0007669"/>
    <property type="project" value="TreeGrafter"/>
</dbReference>
<feature type="transmembrane region" description="Helical" evidence="2">
    <location>
        <begin position="388"/>
        <end position="410"/>
    </location>
</feature>
<dbReference type="CDD" id="cd07302">
    <property type="entry name" value="CHD"/>
    <property type="match status" value="1"/>
</dbReference>
<dbReference type="InterPro" id="IPR001763">
    <property type="entry name" value="Rhodanese-like_dom"/>
</dbReference>
<dbReference type="PANTHER" id="PTHR43081:SF1">
    <property type="entry name" value="ADENYLATE CYCLASE, TERMINAL-DIFFERENTIATION SPECIFIC"/>
    <property type="match status" value="1"/>
</dbReference>
<feature type="transmembrane region" description="Helical" evidence="2">
    <location>
        <begin position="361"/>
        <end position="382"/>
    </location>
</feature>
<dbReference type="InterPro" id="IPR007890">
    <property type="entry name" value="CHASE2"/>
</dbReference>